<comment type="similarity">
    <text evidence="1 9 11">Belongs to the RecA family.</text>
</comment>
<evidence type="ECO:0000313" key="16">
    <source>
        <dbReference type="Proteomes" id="UP001501020"/>
    </source>
</evidence>
<evidence type="ECO:0000256" key="7">
    <source>
        <dbReference type="ARBA" id="ARBA00023236"/>
    </source>
</evidence>
<keyword evidence="9 10" id="KW-0234">DNA repair</keyword>
<feature type="region of interest" description="Disordered" evidence="12">
    <location>
        <begin position="330"/>
        <end position="389"/>
    </location>
</feature>
<feature type="domain" description="RecA family profile 2" evidence="14">
    <location>
        <begin position="200"/>
        <end position="273"/>
    </location>
</feature>
<evidence type="ECO:0000256" key="10">
    <source>
        <dbReference type="RuleBase" id="RU000526"/>
    </source>
</evidence>
<feature type="domain" description="RecA family profile 1" evidence="13">
    <location>
        <begin position="36"/>
        <end position="195"/>
    </location>
</feature>
<accession>A0ABN2Z0K1</accession>
<dbReference type="PANTHER" id="PTHR45900">
    <property type="entry name" value="RECA"/>
    <property type="match status" value="1"/>
</dbReference>
<organism evidence="15 16">
    <name type="scientific">Actinomadura napierensis</name>
    <dbReference type="NCBI Taxonomy" id="267854"/>
    <lineage>
        <taxon>Bacteria</taxon>
        <taxon>Bacillati</taxon>
        <taxon>Actinomycetota</taxon>
        <taxon>Actinomycetes</taxon>
        <taxon>Streptosporangiales</taxon>
        <taxon>Thermomonosporaceae</taxon>
        <taxon>Actinomadura</taxon>
    </lineage>
</organism>
<dbReference type="Pfam" id="PF00154">
    <property type="entry name" value="RecA_N"/>
    <property type="match status" value="1"/>
</dbReference>
<dbReference type="InterPro" id="IPR023400">
    <property type="entry name" value="RecA_C_sf"/>
</dbReference>
<dbReference type="InterPro" id="IPR049428">
    <property type="entry name" value="RecA-like_N"/>
</dbReference>
<evidence type="ECO:0000259" key="14">
    <source>
        <dbReference type="PROSITE" id="PS50163"/>
    </source>
</evidence>
<dbReference type="Gene3D" id="3.40.50.300">
    <property type="entry name" value="P-loop containing nucleotide triphosphate hydrolases"/>
    <property type="match status" value="1"/>
</dbReference>
<keyword evidence="9" id="KW-0963">Cytoplasm</keyword>
<dbReference type="SMART" id="SM00382">
    <property type="entry name" value="AAA"/>
    <property type="match status" value="1"/>
</dbReference>
<dbReference type="NCBIfam" id="TIGR02012">
    <property type="entry name" value="tigrfam_recA"/>
    <property type="match status" value="1"/>
</dbReference>
<dbReference type="InterPro" id="IPR027417">
    <property type="entry name" value="P-loop_NTPase"/>
</dbReference>
<dbReference type="InterPro" id="IPR049261">
    <property type="entry name" value="RecA-like_C"/>
</dbReference>
<evidence type="ECO:0000256" key="6">
    <source>
        <dbReference type="ARBA" id="ARBA00023172"/>
    </source>
</evidence>
<keyword evidence="7 9" id="KW-0742">SOS response</keyword>
<dbReference type="InterPro" id="IPR020587">
    <property type="entry name" value="RecA_monomer-monomer_interface"/>
</dbReference>
<evidence type="ECO:0000256" key="8">
    <source>
        <dbReference type="ARBA" id="ARBA00033319"/>
    </source>
</evidence>
<dbReference type="InterPro" id="IPR020588">
    <property type="entry name" value="RecA_ATP-bd"/>
</dbReference>
<keyword evidence="16" id="KW-1185">Reference proteome</keyword>
<comment type="caution">
    <text evidence="9">Lacks conserved residue(s) required for the propagation of feature annotation.</text>
</comment>
<evidence type="ECO:0000259" key="13">
    <source>
        <dbReference type="PROSITE" id="PS50162"/>
    </source>
</evidence>
<sequence length="389" mass="40640">MAANDREKALETALAQIERQFGKGSVMRMGEEARAPVEVIPTGAIALDIALGIGGLPRGRVVEVYGPEGSGKTTVALHAVASVQKKGGIAAFVDAEHALDPEYASKLGVDIDALLVSQPDTGEQALEITDMLIRSGAIDVVVIDSVAALVPRAEIEGEMGDSHVGLQARLMSQALRKLTGAINQTKTTAIFINQLREKVGVMFGSPETTTGGRALKFYASVRLDVRRIETLKDGTEAVGNRVRVKVVKNKMAPPFRVADFDLLYGHGISREGGLIDLGVEHGFVRKSGAWYTYDGDQLGQGKENARNFLKANPDMADGIEKKIKEKLGIGPKVDKEAEPAAAAPVDGPSAPPALAAVPSPAAPAPAPAAAGRAAAGKKSAKTAKTTGDS</sequence>
<keyword evidence="4 9" id="KW-0067">ATP-binding</keyword>
<dbReference type="InterPro" id="IPR020584">
    <property type="entry name" value="DNA_recomb/repair_RecA_CS"/>
</dbReference>
<keyword evidence="5 9" id="KW-0238">DNA-binding</keyword>
<dbReference type="RefSeq" id="WP_344266398.1">
    <property type="nucleotide sequence ID" value="NZ_BAAAMR010000021.1"/>
</dbReference>
<keyword evidence="9 11" id="KW-0227">DNA damage</keyword>
<comment type="caution">
    <text evidence="15">The sequence shown here is derived from an EMBL/GenBank/DDBJ whole genome shotgun (WGS) entry which is preliminary data.</text>
</comment>
<dbReference type="PROSITE" id="PS50162">
    <property type="entry name" value="RECA_2"/>
    <property type="match status" value="1"/>
</dbReference>
<evidence type="ECO:0000256" key="9">
    <source>
        <dbReference type="HAMAP-Rule" id="MF_00268"/>
    </source>
</evidence>
<reference evidence="15 16" key="1">
    <citation type="journal article" date="2019" name="Int. J. Syst. Evol. Microbiol.">
        <title>The Global Catalogue of Microorganisms (GCM) 10K type strain sequencing project: providing services to taxonomists for standard genome sequencing and annotation.</title>
        <authorList>
            <consortium name="The Broad Institute Genomics Platform"/>
            <consortium name="The Broad Institute Genome Sequencing Center for Infectious Disease"/>
            <person name="Wu L."/>
            <person name="Ma J."/>
        </authorList>
    </citation>
    <scope>NUCLEOTIDE SEQUENCE [LARGE SCALE GENOMIC DNA]</scope>
    <source>
        <strain evidence="15 16">JCM 13850</strain>
    </source>
</reference>
<evidence type="ECO:0000313" key="15">
    <source>
        <dbReference type="EMBL" id="GAA2134899.1"/>
    </source>
</evidence>
<comment type="subcellular location">
    <subcellularLocation>
        <location evidence="9">Cytoplasm</location>
    </subcellularLocation>
</comment>
<evidence type="ECO:0000256" key="1">
    <source>
        <dbReference type="ARBA" id="ARBA00009391"/>
    </source>
</evidence>
<comment type="function">
    <text evidence="9">Can catalyze the hydrolysis of ATP in the presence of single-stranded DNA, the ATP-dependent uptake of single-stranded DNA by duplex DNA, and the ATP-dependent hybridization of homologous single-stranded DNAs. It interacts with LexA causing its activation and leading to its autocatalytic cleavage.</text>
</comment>
<evidence type="ECO:0000256" key="12">
    <source>
        <dbReference type="SAM" id="MobiDB-lite"/>
    </source>
</evidence>
<evidence type="ECO:0000256" key="5">
    <source>
        <dbReference type="ARBA" id="ARBA00023125"/>
    </source>
</evidence>
<dbReference type="Pfam" id="PF21096">
    <property type="entry name" value="RecA_C"/>
    <property type="match status" value="1"/>
</dbReference>
<feature type="compositionally biased region" description="Low complexity" evidence="12">
    <location>
        <begin position="367"/>
        <end position="389"/>
    </location>
</feature>
<dbReference type="InterPro" id="IPR003593">
    <property type="entry name" value="AAA+_ATPase"/>
</dbReference>
<dbReference type="EMBL" id="BAAAMR010000021">
    <property type="protein sequence ID" value="GAA2134899.1"/>
    <property type="molecule type" value="Genomic_DNA"/>
</dbReference>
<dbReference type="PROSITE" id="PS50163">
    <property type="entry name" value="RECA_3"/>
    <property type="match status" value="1"/>
</dbReference>
<dbReference type="SUPFAM" id="SSF54752">
    <property type="entry name" value="RecA protein, C-terminal domain"/>
    <property type="match status" value="1"/>
</dbReference>
<name>A0ABN2Z0K1_9ACTN</name>
<dbReference type="HAMAP" id="MF_00268">
    <property type="entry name" value="RecA"/>
    <property type="match status" value="1"/>
</dbReference>
<dbReference type="SUPFAM" id="SSF52540">
    <property type="entry name" value="P-loop containing nucleoside triphosphate hydrolases"/>
    <property type="match status" value="1"/>
</dbReference>
<protein>
    <recommendedName>
        <fullName evidence="2 9">Protein RecA</fullName>
    </recommendedName>
    <alternativeName>
        <fullName evidence="8 9">Recombinase A</fullName>
    </alternativeName>
</protein>
<dbReference type="PRINTS" id="PR00142">
    <property type="entry name" value="RECA"/>
</dbReference>
<proteinExistence type="inferred from homology"/>
<dbReference type="InterPro" id="IPR013765">
    <property type="entry name" value="DNA_recomb/repair_RecA"/>
</dbReference>
<keyword evidence="6 9" id="KW-0233">DNA recombination</keyword>
<evidence type="ECO:0000256" key="3">
    <source>
        <dbReference type="ARBA" id="ARBA00022741"/>
    </source>
</evidence>
<evidence type="ECO:0000256" key="4">
    <source>
        <dbReference type="ARBA" id="ARBA00022840"/>
    </source>
</evidence>
<dbReference type="CDD" id="cd00983">
    <property type="entry name" value="RecA"/>
    <property type="match status" value="1"/>
</dbReference>
<gene>
    <name evidence="9 15" type="primary">recA</name>
    <name evidence="15" type="ORF">GCM10009727_28960</name>
</gene>
<evidence type="ECO:0000256" key="11">
    <source>
        <dbReference type="RuleBase" id="RU004527"/>
    </source>
</evidence>
<dbReference type="PROSITE" id="PS00321">
    <property type="entry name" value="RECA_1"/>
    <property type="match status" value="1"/>
</dbReference>
<dbReference type="Proteomes" id="UP001501020">
    <property type="component" value="Unassembled WGS sequence"/>
</dbReference>
<dbReference type="PANTHER" id="PTHR45900:SF1">
    <property type="entry name" value="MITOCHONDRIAL DNA REPAIR PROTEIN RECA HOMOLOG-RELATED"/>
    <property type="match status" value="1"/>
</dbReference>
<evidence type="ECO:0000256" key="2">
    <source>
        <dbReference type="ARBA" id="ARBA00015553"/>
    </source>
</evidence>
<keyword evidence="3 9" id="KW-0547">Nucleotide-binding</keyword>